<evidence type="ECO:0000313" key="2">
    <source>
        <dbReference type="EMBL" id="CAL2074797.1"/>
    </source>
</evidence>
<evidence type="ECO:0000256" key="1">
    <source>
        <dbReference type="SAM" id="SignalP"/>
    </source>
</evidence>
<dbReference type="Proteomes" id="UP001497416">
    <property type="component" value="Unassembled WGS sequence"/>
</dbReference>
<gene>
    <name evidence="2" type="ORF">T190607A01A_10080</name>
</gene>
<accession>A0ABM9NQ88</accession>
<organism evidence="2 3">
    <name type="scientific">Tenacibaculum platacis</name>
    <dbReference type="NCBI Taxonomy" id="3137852"/>
    <lineage>
        <taxon>Bacteria</taxon>
        <taxon>Pseudomonadati</taxon>
        <taxon>Bacteroidota</taxon>
        <taxon>Flavobacteriia</taxon>
        <taxon>Flavobacteriales</taxon>
        <taxon>Flavobacteriaceae</taxon>
        <taxon>Tenacibaculum</taxon>
    </lineage>
</organism>
<evidence type="ECO:0000313" key="3">
    <source>
        <dbReference type="Proteomes" id="UP001497416"/>
    </source>
</evidence>
<keyword evidence="1" id="KW-0732">Signal</keyword>
<protein>
    <submittedName>
        <fullName evidence="2">Uncharacterized protein</fullName>
    </submittedName>
</protein>
<proteinExistence type="predicted"/>
<keyword evidence="3" id="KW-1185">Reference proteome</keyword>
<feature type="chain" id="PRO_5046925711" evidence="1">
    <location>
        <begin position="23"/>
        <end position="115"/>
    </location>
</feature>
<feature type="signal peptide" evidence="1">
    <location>
        <begin position="1"/>
        <end position="22"/>
    </location>
</feature>
<name>A0ABM9NQ88_9FLAO</name>
<dbReference type="EMBL" id="CAXIXY010000003">
    <property type="protein sequence ID" value="CAL2074797.1"/>
    <property type="molecule type" value="Genomic_DNA"/>
</dbReference>
<comment type="caution">
    <text evidence="2">The sequence shown here is derived from an EMBL/GenBank/DDBJ whole genome shotgun (WGS) entry which is preliminary data.</text>
</comment>
<reference evidence="2 3" key="1">
    <citation type="submission" date="2024-05" db="EMBL/GenBank/DDBJ databases">
        <authorList>
            <person name="Duchaud E."/>
        </authorList>
    </citation>
    <scope>NUCLEOTIDE SEQUENCE [LARGE SCALE GENOMIC DNA]</scope>
    <source>
        <strain evidence="2">Ena-SAMPLE-TAB-13-05-2024-13:56:06:370-140302</strain>
    </source>
</reference>
<sequence length="115" mass="13427">MKSIKILLLFLFLGYPLNQLTAQNVVAQNNVEYIEDSSNDLNTIKVPKKAKVVKKKMKSQKQRVEKIVKAQALQKVLKTNKRLRFRSKRHQKPGKCYKDTVCDDDKINLDRNKIK</sequence>
<dbReference type="RefSeq" id="WP_348709567.1">
    <property type="nucleotide sequence ID" value="NZ_CAXIXY010000003.1"/>
</dbReference>